<comment type="subcellular location">
    <subcellularLocation>
        <location evidence="2">Cell membrane</location>
        <topology evidence="2">Peripheral membrane protein</topology>
        <orientation evidence="2">Cytoplasmic side</orientation>
    </subcellularLocation>
    <subcellularLocation>
        <location evidence="3">Cytoplasm</location>
    </subcellularLocation>
    <subcellularLocation>
        <location evidence="1">Nucleus</location>
    </subcellularLocation>
    <subcellularLocation>
        <location evidence="13">Plastid</location>
        <location evidence="13">Chloroplast outer membrane</location>
        <topology evidence="13">Peripheral membrane protein</topology>
        <orientation evidence="13">Cytoplasmic side</orientation>
    </subcellularLocation>
</comment>
<evidence type="ECO:0000256" key="10">
    <source>
        <dbReference type="ARBA" id="ARBA00023121"/>
    </source>
</evidence>
<keyword evidence="7" id="KW-0677">Repeat</keyword>
<dbReference type="STRING" id="3880.A0A072USU9"/>
<feature type="compositionally biased region" description="Basic and acidic residues" evidence="15">
    <location>
        <begin position="9"/>
        <end position="27"/>
    </location>
</feature>
<evidence type="ECO:0000313" key="21">
    <source>
        <dbReference type="Proteomes" id="UP000265566"/>
    </source>
</evidence>
<reference evidence="21" key="4">
    <citation type="journal article" date="2018" name="Nat. Plants">
        <title>Whole-genome landscape of Medicago truncatula symbiotic genes.</title>
        <authorList>
            <person name="Pecrix Y."/>
            <person name="Staton S.E."/>
            <person name="Sallet E."/>
            <person name="Lelandais-Briere C."/>
            <person name="Moreau S."/>
            <person name="Carrere S."/>
            <person name="Blein T."/>
            <person name="Jardinaud M.F."/>
            <person name="Latrasse D."/>
            <person name="Zouine M."/>
            <person name="Zahm M."/>
            <person name="Kreplak J."/>
            <person name="Mayjonade B."/>
            <person name="Satge C."/>
            <person name="Perez M."/>
            <person name="Cauet S."/>
            <person name="Marande W."/>
            <person name="Chantry-Darmon C."/>
            <person name="Lopez-Roques C."/>
            <person name="Bouchez O."/>
            <person name="Berard A."/>
            <person name="Debelle F."/>
            <person name="Munos S."/>
            <person name="Bendahmane A."/>
            <person name="Berges H."/>
            <person name="Niebel A."/>
            <person name="Buitink J."/>
            <person name="Frugier F."/>
            <person name="Benhamed M."/>
            <person name="Crespi M."/>
            <person name="Gouzy J."/>
            <person name="Gamas P."/>
        </authorList>
    </citation>
    <scope>NUCLEOTIDE SEQUENCE [LARGE SCALE GENOMIC DNA]</scope>
    <source>
        <strain evidence="21">cv. Jemalong A17</strain>
    </source>
</reference>
<evidence type="ECO:0000256" key="13">
    <source>
        <dbReference type="ARBA" id="ARBA00060453"/>
    </source>
</evidence>
<evidence type="ECO:0000256" key="14">
    <source>
        <dbReference type="PROSITE-ProRule" id="PRU00023"/>
    </source>
</evidence>
<dbReference type="InterPro" id="IPR041243">
    <property type="entry name" value="STI1/HOP_DP"/>
</dbReference>
<keyword evidence="11" id="KW-0472">Membrane</keyword>
<evidence type="ECO:0000313" key="19">
    <source>
        <dbReference type="EnsemblPlants" id="KEH32864"/>
    </source>
</evidence>
<dbReference type="InterPro" id="IPR036770">
    <property type="entry name" value="Ankyrin_rpt-contain_sf"/>
</dbReference>
<reference evidence="17 20" key="1">
    <citation type="journal article" date="2011" name="Nature">
        <title>The Medicago genome provides insight into the evolution of rhizobial symbioses.</title>
        <authorList>
            <person name="Young N.D."/>
            <person name="Debelle F."/>
            <person name="Oldroyd G.E."/>
            <person name="Geurts R."/>
            <person name="Cannon S.B."/>
            <person name="Udvardi M.K."/>
            <person name="Benedito V.A."/>
            <person name="Mayer K.F."/>
            <person name="Gouzy J."/>
            <person name="Schoof H."/>
            <person name="Van de Peer Y."/>
            <person name="Proost S."/>
            <person name="Cook D.R."/>
            <person name="Meyers B.C."/>
            <person name="Spannagl M."/>
            <person name="Cheung F."/>
            <person name="De Mita S."/>
            <person name="Krishnakumar V."/>
            <person name="Gundlach H."/>
            <person name="Zhou S."/>
            <person name="Mudge J."/>
            <person name="Bharti A.K."/>
            <person name="Murray J.D."/>
            <person name="Naoumkina M.A."/>
            <person name="Rosen B."/>
            <person name="Silverstein K.A."/>
            <person name="Tang H."/>
            <person name="Rombauts S."/>
            <person name="Zhao P.X."/>
            <person name="Zhou P."/>
            <person name="Barbe V."/>
            <person name="Bardou P."/>
            <person name="Bechner M."/>
            <person name="Bellec A."/>
            <person name="Berger A."/>
            <person name="Berges H."/>
            <person name="Bidwell S."/>
            <person name="Bisseling T."/>
            <person name="Choisne N."/>
            <person name="Couloux A."/>
            <person name="Denny R."/>
            <person name="Deshpande S."/>
            <person name="Dai X."/>
            <person name="Doyle J.J."/>
            <person name="Dudez A.M."/>
            <person name="Farmer A.D."/>
            <person name="Fouteau S."/>
            <person name="Franken C."/>
            <person name="Gibelin C."/>
            <person name="Gish J."/>
            <person name="Goldstein S."/>
            <person name="Gonzalez A.J."/>
            <person name="Green P.J."/>
            <person name="Hallab A."/>
            <person name="Hartog M."/>
            <person name="Hua A."/>
            <person name="Humphray S.J."/>
            <person name="Jeong D.H."/>
            <person name="Jing Y."/>
            <person name="Jocker A."/>
            <person name="Kenton S.M."/>
            <person name="Kim D.J."/>
            <person name="Klee K."/>
            <person name="Lai H."/>
            <person name="Lang C."/>
            <person name="Lin S."/>
            <person name="Macmil S.L."/>
            <person name="Magdelenat G."/>
            <person name="Matthews L."/>
            <person name="McCorrison J."/>
            <person name="Monaghan E.L."/>
            <person name="Mun J.H."/>
            <person name="Najar F.Z."/>
            <person name="Nicholson C."/>
            <person name="Noirot C."/>
            <person name="O'Bleness M."/>
            <person name="Paule C.R."/>
            <person name="Poulain J."/>
            <person name="Prion F."/>
            <person name="Qin B."/>
            <person name="Qu C."/>
            <person name="Retzel E.F."/>
            <person name="Riddle C."/>
            <person name="Sallet E."/>
            <person name="Samain S."/>
            <person name="Samson N."/>
            <person name="Sanders I."/>
            <person name="Saurat O."/>
            <person name="Scarpelli C."/>
            <person name="Schiex T."/>
            <person name="Segurens B."/>
            <person name="Severin A.J."/>
            <person name="Sherrier D.J."/>
            <person name="Shi R."/>
            <person name="Sims S."/>
            <person name="Singer S.R."/>
            <person name="Sinharoy S."/>
            <person name="Sterck L."/>
            <person name="Viollet A."/>
            <person name="Wang B.B."/>
            <person name="Wang K."/>
            <person name="Wang M."/>
            <person name="Wang X."/>
            <person name="Warfsmann J."/>
            <person name="Weissenbach J."/>
            <person name="White D.D."/>
            <person name="White J.D."/>
            <person name="Wiley G.B."/>
            <person name="Wincker P."/>
            <person name="Xing Y."/>
            <person name="Yang L."/>
            <person name="Yao Z."/>
            <person name="Ying F."/>
            <person name="Zhai J."/>
            <person name="Zhou L."/>
            <person name="Zuber A."/>
            <person name="Denarie J."/>
            <person name="Dixon R.A."/>
            <person name="May G.D."/>
            <person name="Schwartz D.C."/>
            <person name="Rogers J."/>
            <person name="Quetier F."/>
            <person name="Town C.D."/>
            <person name="Roe B.A."/>
        </authorList>
    </citation>
    <scope>NUCLEOTIDE SEQUENCE [LARGE SCALE GENOMIC DNA]</scope>
    <source>
        <strain evidence="17">A17</strain>
        <strain evidence="19 20">cv. Jemalong A17</strain>
    </source>
</reference>
<evidence type="ECO:0000256" key="2">
    <source>
        <dbReference type="ARBA" id="ARBA00004413"/>
    </source>
</evidence>
<evidence type="ECO:0000313" key="18">
    <source>
        <dbReference type="EMBL" id="RHN65410.1"/>
    </source>
</evidence>
<dbReference type="FunFam" id="1.25.40.20:FF:000106">
    <property type="entry name" value="Ankyrin repeat domain-containing protein 2"/>
    <property type="match status" value="1"/>
</dbReference>
<feature type="repeat" description="ANK" evidence="14">
    <location>
        <begin position="289"/>
        <end position="321"/>
    </location>
</feature>
<feature type="compositionally biased region" description="Acidic residues" evidence="15">
    <location>
        <begin position="213"/>
        <end position="223"/>
    </location>
</feature>
<dbReference type="SUPFAM" id="SSF48403">
    <property type="entry name" value="Ankyrin repeat"/>
    <property type="match status" value="1"/>
</dbReference>
<feature type="region of interest" description="Disordered" evidence="15">
    <location>
        <begin position="1"/>
        <end position="48"/>
    </location>
</feature>
<evidence type="ECO:0000256" key="12">
    <source>
        <dbReference type="ARBA" id="ARBA00023242"/>
    </source>
</evidence>
<evidence type="ECO:0000256" key="5">
    <source>
        <dbReference type="ARBA" id="ARBA00022528"/>
    </source>
</evidence>
<dbReference type="GO" id="GO:0008289">
    <property type="term" value="F:lipid binding"/>
    <property type="evidence" value="ECO:0007669"/>
    <property type="project" value="UniProtKB-KW"/>
</dbReference>
<sequence>MASNSQKDIPSDEKAGSAENKNTKDEASSNATPGPGTGFPPGTGFQANPFDFSAMSGLLNDPSIKELAEQIAKDPSFNQMAEQLQKTLHGGAPQDGLPNFDNQQYLSSMQQVMANPNFMTMAERLGNALMQDPSMSSMLESFTNPSNKVQLEERMARIKEDPSLKHILDEIENGGPAVMMRYWNDEEVLKKLGLAMGIPPTSGDAAASSENSGPDETEDVGTEDESIVHHTASVGDIEGLKAALASGADKDEEDSEGRTALHFACGYGEVKCAQALLEAGAKVDALDKNKNTALHYAAGYGRKECVALLLENGAAVTLQNMDGKTPIDVAKLNNQDDVLQLLEKDVFL</sequence>
<keyword evidence="4" id="KW-0963">Cytoplasm</keyword>
<dbReference type="EMBL" id="CM001219">
    <property type="protein sequence ID" value="KEH32864.1"/>
    <property type="molecule type" value="Genomic_DNA"/>
</dbReference>
<evidence type="ECO:0000256" key="6">
    <source>
        <dbReference type="ARBA" id="ARBA00022640"/>
    </source>
</evidence>
<proteinExistence type="predicted"/>
<dbReference type="PROSITE" id="PS50297">
    <property type="entry name" value="ANK_REP_REGION"/>
    <property type="match status" value="2"/>
</dbReference>
<reference evidence="17 20" key="2">
    <citation type="journal article" date="2014" name="BMC Genomics">
        <title>An improved genome release (version Mt4.0) for the model legume Medicago truncatula.</title>
        <authorList>
            <person name="Tang H."/>
            <person name="Krishnakumar V."/>
            <person name="Bidwell S."/>
            <person name="Rosen B."/>
            <person name="Chan A."/>
            <person name="Zhou S."/>
            <person name="Gentzbittel L."/>
            <person name="Childs K.L."/>
            <person name="Yandell M."/>
            <person name="Gundlach H."/>
            <person name="Mayer K.F."/>
            <person name="Schwartz D.C."/>
            <person name="Town C.D."/>
        </authorList>
    </citation>
    <scope>GENOME REANNOTATION</scope>
    <source>
        <strain evidence="17">A17</strain>
        <strain evidence="19 20">cv. Jemalong A17</strain>
    </source>
</reference>
<dbReference type="OrthoDB" id="341259at2759"/>
<evidence type="ECO:0000256" key="1">
    <source>
        <dbReference type="ARBA" id="ARBA00004123"/>
    </source>
</evidence>
<accession>A0A072USU9</accession>
<dbReference type="Gramene" id="rna13245">
    <property type="protein sequence ID" value="RHN65410.1"/>
    <property type="gene ID" value="gene13245"/>
</dbReference>
<dbReference type="PROSITE" id="PS50088">
    <property type="entry name" value="ANK_REPEAT"/>
    <property type="match status" value="2"/>
</dbReference>
<evidence type="ECO:0000256" key="9">
    <source>
        <dbReference type="ARBA" id="ARBA00023043"/>
    </source>
</evidence>
<evidence type="ECO:0000256" key="3">
    <source>
        <dbReference type="ARBA" id="ARBA00004496"/>
    </source>
</evidence>
<gene>
    <name evidence="19" type="primary">25488497</name>
    <name evidence="17" type="ordered locus">MTR_3g009280</name>
    <name evidence="18" type="ORF">MtrunA17_Chr3g0079591</name>
</gene>
<dbReference type="SMART" id="SM00248">
    <property type="entry name" value="ANK"/>
    <property type="match status" value="3"/>
</dbReference>
<dbReference type="Proteomes" id="UP000265566">
    <property type="component" value="Chromosome 3"/>
</dbReference>
<dbReference type="HOGENOM" id="CLU_057418_1_0_1"/>
<dbReference type="GO" id="GO:0005634">
    <property type="term" value="C:nucleus"/>
    <property type="evidence" value="ECO:0007669"/>
    <property type="project" value="UniProtKB-SubCell"/>
</dbReference>
<evidence type="ECO:0000256" key="7">
    <source>
        <dbReference type="ARBA" id="ARBA00022737"/>
    </source>
</evidence>
<dbReference type="FunFam" id="1.25.40.20:FF:000049">
    <property type="entry name" value="Ankyrin repeat domain-containing protein 2"/>
    <property type="match status" value="1"/>
</dbReference>
<keyword evidence="9 14" id="KW-0040">ANK repeat</keyword>
<organism evidence="17 20">
    <name type="scientific">Medicago truncatula</name>
    <name type="common">Barrel medic</name>
    <name type="synonym">Medicago tribuloides</name>
    <dbReference type="NCBI Taxonomy" id="3880"/>
    <lineage>
        <taxon>Eukaryota</taxon>
        <taxon>Viridiplantae</taxon>
        <taxon>Streptophyta</taxon>
        <taxon>Embryophyta</taxon>
        <taxon>Tracheophyta</taxon>
        <taxon>Spermatophyta</taxon>
        <taxon>Magnoliopsida</taxon>
        <taxon>eudicotyledons</taxon>
        <taxon>Gunneridae</taxon>
        <taxon>Pentapetalae</taxon>
        <taxon>rosids</taxon>
        <taxon>fabids</taxon>
        <taxon>Fabales</taxon>
        <taxon>Fabaceae</taxon>
        <taxon>Papilionoideae</taxon>
        <taxon>50 kb inversion clade</taxon>
        <taxon>NPAAA clade</taxon>
        <taxon>Hologalegina</taxon>
        <taxon>IRL clade</taxon>
        <taxon>Trifolieae</taxon>
        <taxon>Medicago</taxon>
    </lineage>
</organism>
<name>A0A072USU9_MEDTR</name>
<keyword evidence="20" id="KW-1185">Reference proteome</keyword>
<evidence type="ECO:0000259" key="16">
    <source>
        <dbReference type="Pfam" id="PF17830"/>
    </source>
</evidence>
<dbReference type="Proteomes" id="UP000002051">
    <property type="component" value="Chromosome 3"/>
</dbReference>
<keyword evidence="5" id="KW-0150">Chloroplast</keyword>
<evidence type="ECO:0000256" key="4">
    <source>
        <dbReference type="ARBA" id="ARBA00022490"/>
    </source>
</evidence>
<keyword evidence="10" id="KW-0446">Lipid-binding</keyword>
<dbReference type="GO" id="GO:0005886">
    <property type="term" value="C:plasma membrane"/>
    <property type="evidence" value="ECO:0007669"/>
    <property type="project" value="UniProtKB-SubCell"/>
</dbReference>
<reference evidence="19" key="3">
    <citation type="submission" date="2015-04" db="UniProtKB">
        <authorList>
            <consortium name="EnsemblPlants"/>
        </authorList>
    </citation>
    <scope>IDENTIFICATION</scope>
    <source>
        <strain evidence="19">cv. Jemalong A17</strain>
    </source>
</reference>
<dbReference type="Pfam" id="PF17830">
    <property type="entry name" value="STI1-HOP_DP"/>
    <property type="match status" value="1"/>
</dbReference>
<keyword evidence="8" id="KW-1002">Plastid outer membrane</keyword>
<feature type="repeat" description="ANK" evidence="14">
    <location>
        <begin position="256"/>
        <end position="288"/>
    </location>
</feature>
<dbReference type="AlphaFoldDB" id="A0A072USU9"/>
<evidence type="ECO:0000256" key="15">
    <source>
        <dbReference type="SAM" id="MobiDB-lite"/>
    </source>
</evidence>
<dbReference type="EMBL" id="PSQE01000003">
    <property type="protein sequence ID" value="RHN65410.1"/>
    <property type="molecule type" value="Genomic_DNA"/>
</dbReference>
<keyword evidence="6" id="KW-0934">Plastid</keyword>
<dbReference type="InterPro" id="IPR002110">
    <property type="entry name" value="Ankyrin_rpt"/>
</dbReference>
<dbReference type="Pfam" id="PF12796">
    <property type="entry name" value="Ank_2"/>
    <property type="match status" value="1"/>
</dbReference>
<dbReference type="PANTHER" id="PTHR24203:SF45">
    <property type="entry name" value="ANKYRIN REPEAT DOMAIN 6"/>
    <property type="match status" value="1"/>
</dbReference>
<protein>
    <submittedName>
        <fullName evidence="18">Putative ankyrin repeat-containing domain-containing protein</fullName>
    </submittedName>
    <submittedName>
        <fullName evidence="17">TGB12K interacting protein</fullName>
    </submittedName>
</protein>
<evidence type="ECO:0000256" key="11">
    <source>
        <dbReference type="ARBA" id="ARBA00023136"/>
    </source>
</evidence>
<dbReference type="KEGG" id="mtr:25488497"/>
<keyword evidence="12" id="KW-0539">Nucleus</keyword>
<dbReference type="PANTHER" id="PTHR24203">
    <property type="entry name" value="ANKYRIN REPEAT FAMILY PROTEIN"/>
    <property type="match status" value="1"/>
</dbReference>
<feature type="region of interest" description="Disordered" evidence="15">
    <location>
        <begin position="200"/>
        <end position="223"/>
    </location>
</feature>
<dbReference type="GO" id="GO:0045036">
    <property type="term" value="P:protein targeting to chloroplast"/>
    <property type="evidence" value="ECO:0000318"/>
    <property type="project" value="GO_Central"/>
</dbReference>
<dbReference type="EnsemblPlants" id="KEH32864">
    <property type="protein sequence ID" value="KEH32864"/>
    <property type="gene ID" value="MTR_3g009280"/>
</dbReference>
<evidence type="ECO:0000256" key="8">
    <source>
        <dbReference type="ARBA" id="ARBA00022805"/>
    </source>
</evidence>
<evidence type="ECO:0000313" key="20">
    <source>
        <dbReference type="Proteomes" id="UP000002051"/>
    </source>
</evidence>
<dbReference type="GO" id="GO:0009707">
    <property type="term" value="C:chloroplast outer membrane"/>
    <property type="evidence" value="ECO:0000318"/>
    <property type="project" value="GO_Central"/>
</dbReference>
<evidence type="ECO:0000313" key="17">
    <source>
        <dbReference type="EMBL" id="KEH32864.1"/>
    </source>
</evidence>
<reference evidence="18" key="5">
    <citation type="journal article" date="2018" name="Nat. Plants">
        <title>Whole-genome landscape of Medicago truncatula symbiotic genes.</title>
        <authorList>
            <person name="Pecrix Y."/>
            <person name="Gamas P."/>
            <person name="Carrere S."/>
        </authorList>
    </citation>
    <scope>NUCLEOTIDE SEQUENCE</scope>
    <source>
        <tissue evidence="18">Leaves</tissue>
    </source>
</reference>
<feature type="domain" description="STI1/HOP DP" evidence="16">
    <location>
        <begin position="150"/>
        <end position="197"/>
    </location>
</feature>
<dbReference type="Gene3D" id="1.25.40.20">
    <property type="entry name" value="Ankyrin repeat-containing domain"/>
    <property type="match status" value="2"/>
</dbReference>